<dbReference type="Proteomes" id="UP001175001">
    <property type="component" value="Unassembled WGS sequence"/>
</dbReference>
<dbReference type="EMBL" id="JAUJDW010000192">
    <property type="protein sequence ID" value="KAK0615467.1"/>
    <property type="molecule type" value="Genomic_DNA"/>
</dbReference>
<gene>
    <name evidence="3" type="ORF">DIS24_g11781</name>
</gene>
<evidence type="ECO:0000313" key="4">
    <source>
        <dbReference type="Proteomes" id="UP001175001"/>
    </source>
</evidence>
<organism evidence="3 4">
    <name type="scientific">Lasiodiplodia hormozganensis</name>
    <dbReference type="NCBI Taxonomy" id="869390"/>
    <lineage>
        <taxon>Eukaryota</taxon>
        <taxon>Fungi</taxon>
        <taxon>Dikarya</taxon>
        <taxon>Ascomycota</taxon>
        <taxon>Pezizomycotina</taxon>
        <taxon>Dothideomycetes</taxon>
        <taxon>Dothideomycetes incertae sedis</taxon>
        <taxon>Botryosphaeriales</taxon>
        <taxon>Botryosphaeriaceae</taxon>
        <taxon>Lasiodiplodia</taxon>
    </lineage>
</organism>
<comment type="caution">
    <text evidence="3">The sequence shown here is derived from an EMBL/GenBank/DDBJ whole genome shotgun (WGS) entry which is preliminary data.</text>
</comment>
<dbReference type="PANTHER" id="PTHR37544">
    <property type="entry name" value="SPRAY-RELATED"/>
    <property type="match status" value="1"/>
</dbReference>
<protein>
    <submittedName>
        <fullName evidence="3">Uncharacterized protein</fullName>
    </submittedName>
</protein>
<accession>A0AA39WHG9</accession>
<name>A0AA39WHG9_9PEZI</name>
<proteinExistence type="predicted"/>
<feature type="transmembrane region" description="Helical" evidence="2">
    <location>
        <begin position="118"/>
        <end position="140"/>
    </location>
</feature>
<evidence type="ECO:0000256" key="1">
    <source>
        <dbReference type="SAM" id="MobiDB-lite"/>
    </source>
</evidence>
<keyword evidence="2" id="KW-0812">Transmembrane</keyword>
<sequence length="216" mass="24080">MTFNFRDPNNGLNVDFMTYSMYILANKDPEALLDASTLERLANKTFATFFQHFISSNFSIETGGWAYQQINSSRPFDPVPGQSLPPGNGSTPQTPENVSRIAHVDIHTRVELLEVNAVAAWLSVAILAWFILTVIVVAVMEGRHLKRLIRDVECPADVLILISRSERLLQLVRNRDLEGQGGVGDVQVMTKLGWSQDSEGKERWGIEIVDGAAERP</sequence>
<dbReference type="PANTHER" id="PTHR37544:SF3">
    <property type="entry name" value="SPRAY"/>
    <property type="match status" value="1"/>
</dbReference>
<dbReference type="AlphaFoldDB" id="A0AA39WHG9"/>
<keyword evidence="2" id="KW-0472">Membrane</keyword>
<evidence type="ECO:0000313" key="3">
    <source>
        <dbReference type="EMBL" id="KAK0615467.1"/>
    </source>
</evidence>
<reference evidence="3" key="1">
    <citation type="submission" date="2023-06" db="EMBL/GenBank/DDBJ databases">
        <title>Multi-omics analyses reveal the molecular pathogenesis toolkit of Lasiodiplodia hormozganensis, a cross-kingdom pathogen.</title>
        <authorList>
            <person name="Felix C."/>
            <person name="Meneses R."/>
            <person name="Goncalves M.F.M."/>
            <person name="Tilleman L."/>
            <person name="Duarte A.S."/>
            <person name="Jorrin-Novo J.V."/>
            <person name="Van De Peer Y."/>
            <person name="Deforce D."/>
            <person name="Van Nieuwerburgh F."/>
            <person name="Esteves A.C."/>
            <person name="Alves A."/>
        </authorList>
    </citation>
    <scope>NUCLEOTIDE SEQUENCE</scope>
    <source>
        <strain evidence="3">CBS 339.90</strain>
    </source>
</reference>
<keyword evidence="4" id="KW-1185">Reference proteome</keyword>
<evidence type="ECO:0000256" key="2">
    <source>
        <dbReference type="SAM" id="Phobius"/>
    </source>
</evidence>
<feature type="region of interest" description="Disordered" evidence="1">
    <location>
        <begin position="77"/>
        <end position="96"/>
    </location>
</feature>
<keyword evidence="2" id="KW-1133">Transmembrane helix</keyword>